<evidence type="ECO:0000313" key="3">
    <source>
        <dbReference type="Proteomes" id="UP001501138"/>
    </source>
</evidence>
<name>A0ABN2JW47_9MICO</name>
<dbReference type="Proteomes" id="UP001501138">
    <property type="component" value="Unassembled WGS sequence"/>
</dbReference>
<evidence type="ECO:0000256" key="1">
    <source>
        <dbReference type="SAM" id="MobiDB-lite"/>
    </source>
</evidence>
<dbReference type="CDD" id="cd09176">
    <property type="entry name" value="PLDc_unchar6"/>
    <property type="match status" value="1"/>
</dbReference>
<gene>
    <name evidence="2" type="ORF">GCM10009809_40020</name>
</gene>
<dbReference type="InterPro" id="IPR059166">
    <property type="entry name" value="PLD-like_cat"/>
</dbReference>
<feature type="region of interest" description="Disordered" evidence="1">
    <location>
        <begin position="277"/>
        <end position="309"/>
    </location>
</feature>
<dbReference type="EMBL" id="BAAAPM010000010">
    <property type="protein sequence ID" value="GAA1740510.1"/>
    <property type="molecule type" value="Genomic_DNA"/>
</dbReference>
<sequence length="623" mass="66401">MLEPDSRVVLLDQLRPPPGYYLSGAVATTFTLDMTTALVPPLAFASFEIRGTSDPVATLEAVRSCTDRVDVFCQAGQVAVPAQHSDLMAYLEPMVHPVRRPRRGYLFHPKVWFLRYGADGQADRFRLLCSTRNLTASTAWDAVVSLDGRPSGGELPANRPLADFLRHVPTLTVGALDPARAARIHALADAAERIEWELPPHVDRIAFHAFGLSGPRTAPDFSGYRHLVVSPFCDEEGLAHLTARSREVTVVSRPEALDRLDPAALRKASTRILDPLAVLGSPGDETDGVQDGGHDDTPAGPSSTHHPEVDTLSGLHAKITVFERDWKAHVVVGSPNATSAAYGGNVEFAVELVGGPTKLGVATYLGPEAPFAGILQEYASGGGEPPDPEEELLRSLRNQLRALAEIPLSLTVQSAGEGVYALHLESATALPSRPGCSVRAELLTRPGHAVRLTPGRPVDAVFSPVPLADVTPFVALFVRDDEHSTVSRPLELSTVVHAALDGDPPSRLDEVLARQVNTPEKFLRFLALLLKVGDGSPLLAAADAAADGGSWGFVSGRGAGTFEIVVNALATDPGALRDFDRLVERLESTKAGRAVLPAGFGSFWTPVRGALAALDDPAGRDRL</sequence>
<dbReference type="RefSeq" id="WP_344250653.1">
    <property type="nucleotide sequence ID" value="NZ_BAAAPM010000010.1"/>
</dbReference>
<reference evidence="2 3" key="1">
    <citation type="journal article" date="2019" name="Int. J. Syst. Evol. Microbiol.">
        <title>The Global Catalogue of Microorganisms (GCM) 10K type strain sequencing project: providing services to taxonomists for standard genome sequencing and annotation.</title>
        <authorList>
            <consortium name="The Broad Institute Genomics Platform"/>
            <consortium name="The Broad Institute Genome Sequencing Center for Infectious Disease"/>
            <person name="Wu L."/>
            <person name="Ma J."/>
        </authorList>
    </citation>
    <scope>NUCLEOTIDE SEQUENCE [LARGE SCALE GENOMIC DNA]</scope>
    <source>
        <strain evidence="2 3">JCM 15589</strain>
    </source>
</reference>
<accession>A0ABN2JW47</accession>
<proteinExistence type="predicted"/>
<keyword evidence="3" id="KW-1185">Reference proteome</keyword>
<comment type="caution">
    <text evidence="2">The sequence shown here is derived from an EMBL/GenBank/DDBJ whole genome shotgun (WGS) entry which is preliminary data.</text>
</comment>
<organism evidence="2 3">
    <name type="scientific">Isoptericola hypogeus</name>
    <dbReference type="NCBI Taxonomy" id="300179"/>
    <lineage>
        <taxon>Bacteria</taxon>
        <taxon>Bacillati</taxon>
        <taxon>Actinomycetota</taxon>
        <taxon>Actinomycetes</taxon>
        <taxon>Micrococcales</taxon>
        <taxon>Promicromonosporaceae</taxon>
        <taxon>Isoptericola</taxon>
    </lineage>
</organism>
<protein>
    <submittedName>
        <fullName evidence="2">Phospholipase D family protein</fullName>
    </submittedName>
</protein>
<evidence type="ECO:0000313" key="2">
    <source>
        <dbReference type="EMBL" id="GAA1740510.1"/>
    </source>
</evidence>
<dbReference type="Gene3D" id="3.30.870.10">
    <property type="entry name" value="Endonuclease Chain A"/>
    <property type="match status" value="1"/>
</dbReference>